<dbReference type="PROSITE" id="PS00080">
    <property type="entry name" value="MULTICOPPER_OXIDASE2"/>
    <property type="match status" value="1"/>
</dbReference>
<dbReference type="GO" id="GO:0016491">
    <property type="term" value="F:oxidoreductase activity"/>
    <property type="evidence" value="ECO:0007669"/>
    <property type="project" value="UniProtKB-KW"/>
</dbReference>
<dbReference type="Proteomes" id="UP001287356">
    <property type="component" value="Unassembled WGS sequence"/>
</dbReference>
<dbReference type="Gene3D" id="2.60.40.420">
    <property type="entry name" value="Cupredoxins - blue copper proteins"/>
    <property type="match status" value="3"/>
</dbReference>
<comment type="similarity">
    <text evidence="1">Belongs to the multicopper oxidase family.</text>
</comment>
<dbReference type="PANTHER" id="PTHR11709">
    <property type="entry name" value="MULTI-COPPER OXIDASE"/>
    <property type="match status" value="1"/>
</dbReference>
<dbReference type="Pfam" id="PF07731">
    <property type="entry name" value="Cu-oxidase_2"/>
    <property type="match status" value="1"/>
</dbReference>
<dbReference type="Pfam" id="PF07732">
    <property type="entry name" value="Cu-oxidase_3"/>
    <property type="match status" value="1"/>
</dbReference>
<dbReference type="CDD" id="cd13854">
    <property type="entry name" value="CuRO_1_MaLCC_like"/>
    <property type="match status" value="1"/>
</dbReference>
<sequence>MTLLGRFWSSLTQFLSIATLSPFGDYGNNGNQQVPILDTEIPVGEGFPGGSGPVFTPPGHRTNKGYGYDFKCNYSSMVGWESCHETNSSCWLRNTKNGDEFNIDTNYENLAPQGVLREYTLEIVNGSLNADGMNFTEAKLFKLPGKEPQYPGPWLQACWGDTVQVTVVNKLPYNGTSIHWHGIRQNQTMHMDGVNGITQCPTRPGDSFVYKWKAVQYGSTWYHSHYSLQYADGLVGPMTLHGPTSDQFTEAADIPLLMTDWAHNSAFAAIYPVGPQNQTILLNGRGNITKHWGNPAPLDIPAPYTLHFDGTKGAEGYKRYLLRLINTSWNATFVFSIDNHELTIVGADFVPIHPYKNTSVLVGIGQRYNVIVEAKPITEKGNVIPTDKNFWMRTYVAPCFGVDTALYARGYETTGILRYNSTSKAPPTSKPWNEVSLKCSDETYSRLKPILPWTIGNPSNAGQEHDVIFDITANRTEFGPFGIFSMEPTTFNSKYLPLRIDFDNPIFLHLNETKNSTDKWPERWIVVPESYGDEDWVYLVIAGNRKKDYNASAHPMHLHGHDFAILEQAEDKKLDYGSLNLKFDNPPRRDVVLLPVNGYIVIAFKTDNPGAWLMHCHIAKHAAMGLALQILERQRAADRLWNTTSPAWISANNNCKRWKEWQSDCNNWWPGEKGGCERKKREGIYAFQDDSGI</sequence>
<dbReference type="CDD" id="cd13901">
    <property type="entry name" value="CuRO_3_MaLCC_like"/>
    <property type="match status" value="1"/>
</dbReference>
<gene>
    <name evidence="9" type="ORF">B0T24DRAFT_548899</name>
</gene>
<dbReference type="PROSITE" id="PS00079">
    <property type="entry name" value="MULTICOPPER_OXIDASE1"/>
    <property type="match status" value="1"/>
</dbReference>
<protein>
    <submittedName>
        <fullName evidence="9">Multicopper oxidase-domain-containing protein</fullName>
    </submittedName>
</protein>
<dbReference type="EMBL" id="JAULSN010000003">
    <property type="protein sequence ID" value="KAK3375640.1"/>
    <property type="molecule type" value="Genomic_DNA"/>
</dbReference>
<dbReference type="InterPro" id="IPR033138">
    <property type="entry name" value="Cu_oxidase_CS"/>
</dbReference>
<evidence type="ECO:0000313" key="10">
    <source>
        <dbReference type="Proteomes" id="UP001287356"/>
    </source>
</evidence>
<evidence type="ECO:0000259" key="7">
    <source>
        <dbReference type="Pfam" id="PF07731"/>
    </source>
</evidence>
<dbReference type="AlphaFoldDB" id="A0AAE0KG76"/>
<dbReference type="InterPro" id="IPR008972">
    <property type="entry name" value="Cupredoxin"/>
</dbReference>
<feature type="signal peptide" evidence="5">
    <location>
        <begin position="1"/>
        <end position="26"/>
    </location>
</feature>
<keyword evidence="10" id="KW-1185">Reference proteome</keyword>
<evidence type="ECO:0000259" key="8">
    <source>
        <dbReference type="Pfam" id="PF07732"/>
    </source>
</evidence>
<evidence type="ECO:0000259" key="6">
    <source>
        <dbReference type="Pfam" id="PF00394"/>
    </source>
</evidence>
<evidence type="ECO:0000313" key="9">
    <source>
        <dbReference type="EMBL" id="KAK3375640.1"/>
    </source>
</evidence>
<keyword evidence="3" id="KW-0560">Oxidoreductase</keyword>
<keyword evidence="4" id="KW-0186">Copper</keyword>
<name>A0AAE0KG76_9PEZI</name>
<dbReference type="Pfam" id="PF00394">
    <property type="entry name" value="Cu-oxidase"/>
    <property type="match status" value="1"/>
</dbReference>
<dbReference type="SUPFAM" id="SSF49503">
    <property type="entry name" value="Cupredoxins"/>
    <property type="match status" value="3"/>
</dbReference>
<feature type="domain" description="Plastocyanin-like" evidence="7">
    <location>
        <begin position="515"/>
        <end position="634"/>
    </location>
</feature>
<evidence type="ECO:0000256" key="2">
    <source>
        <dbReference type="ARBA" id="ARBA00022723"/>
    </source>
</evidence>
<dbReference type="InterPro" id="IPR011707">
    <property type="entry name" value="Cu-oxidase-like_N"/>
</dbReference>
<keyword evidence="2" id="KW-0479">Metal-binding</keyword>
<reference evidence="9" key="1">
    <citation type="journal article" date="2023" name="Mol. Phylogenet. Evol.">
        <title>Genome-scale phylogeny and comparative genomics of the fungal order Sordariales.</title>
        <authorList>
            <person name="Hensen N."/>
            <person name="Bonometti L."/>
            <person name="Westerberg I."/>
            <person name="Brannstrom I.O."/>
            <person name="Guillou S."/>
            <person name="Cros-Aarteil S."/>
            <person name="Calhoun S."/>
            <person name="Haridas S."/>
            <person name="Kuo A."/>
            <person name="Mondo S."/>
            <person name="Pangilinan J."/>
            <person name="Riley R."/>
            <person name="LaButti K."/>
            <person name="Andreopoulos B."/>
            <person name="Lipzen A."/>
            <person name="Chen C."/>
            <person name="Yan M."/>
            <person name="Daum C."/>
            <person name="Ng V."/>
            <person name="Clum A."/>
            <person name="Steindorff A."/>
            <person name="Ohm R.A."/>
            <person name="Martin F."/>
            <person name="Silar P."/>
            <person name="Natvig D.O."/>
            <person name="Lalanne C."/>
            <person name="Gautier V."/>
            <person name="Ament-Velasquez S.L."/>
            <person name="Kruys A."/>
            <person name="Hutchinson M.I."/>
            <person name="Powell A.J."/>
            <person name="Barry K."/>
            <person name="Miller A.N."/>
            <person name="Grigoriev I.V."/>
            <person name="Debuchy R."/>
            <person name="Gladieux P."/>
            <person name="Hiltunen Thoren M."/>
            <person name="Johannesson H."/>
        </authorList>
    </citation>
    <scope>NUCLEOTIDE SEQUENCE</scope>
    <source>
        <strain evidence="9">CBS 958.72</strain>
    </source>
</reference>
<dbReference type="InterPro" id="IPR002355">
    <property type="entry name" value="Cu_oxidase_Cu_BS"/>
</dbReference>
<dbReference type="GO" id="GO:0005507">
    <property type="term" value="F:copper ion binding"/>
    <property type="evidence" value="ECO:0007669"/>
    <property type="project" value="InterPro"/>
</dbReference>
<accession>A0AAE0KG76</accession>
<comment type="caution">
    <text evidence="9">The sequence shown here is derived from an EMBL/GenBank/DDBJ whole genome shotgun (WGS) entry which is preliminary data.</text>
</comment>
<evidence type="ECO:0000256" key="1">
    <source>
        <dbReference type="ARBA" id="ARBA00010609"/>
    </source>
</evidence>
<feature type="domain" description="Plastocyanin-like" evidence="6">
    <location>
        <begin position="255"/>
        <end position="420"/>
    </location>
</feature>
<dbReference type="PANTHER" id="PTHR11709:SF71">
    <property type="entry name" value="OXIDOREDUCTASE TPCJ"/>
    <property type="match status" value="1"/>
</dbReference>
<feature type="domain" description="Plastocyanin-like" evidence="8">
    <location>
        <begin position="148"/>
        <end position="243"/>
    </location>
</feature>
<feature type="chain" id="PRO_5041976098" evidence="5">
    <location>
        <begin position="27"/>
        <end position="693"/>
    </location>
</feature>
<proteinExistence type="inferred from homology"/>
<evidence type="ECO:0000256" key="5">
    <source>
        <dbReference type="SAM" id="SignalP"/>
    </source>
</evidence>
<reference evidence="9" key="2">
    <citation type="submission" date="2023-06" db="EMBL/GenBank/DDBJ databases">
        <authorList>
            <consortium name="Lawrence Berkeley National Laboratory"/>
            <person name="Haridas S."/>
            <person name="Hensen N."/>
            <person name="Bonometti L."/>
            <person name="Westerberg I."/>
            <person name="Brannstrom I.O."/>
            <person name="Guillou S."/>
            <person name="Cros-Aarteil S."/>
            <person name="Calhoun S."/>
            <person name="Kuo A."/>
            <person name="Mondo S."/>
            <person name="Pangilinan J."/>
            <person name="Riley R."/>
            <person name="Labutti K."/>
            <person name="Andreopoulos B."/>
            <person name="Lipzen A."/>
            <person name="Chen C."/>
            <person name="Yanf M."/>
            <person name="Daum C."/>
            <person name="Ng V."/>
            <person name="Clum A."/>
            <person name="Steindorff A."/>
            <person name="Ohm R."/>
            <person name="Martin F."/>
            <person name="Silar P."/>
            <person name="Natvig D."/>
            <person name="Lalanne C."/>
            <person name="Gautier V."/>
            <person name="Ament-Velasquez S.L."/>
            <person name="Kruys A."/>
            <person name="Hutchinson M.I."/>
            <person name="Powell A.J."/>
            <person name="Barry K."/>
            <person name="Miller A.N."/>
            <person name="Grigoriev I.V."/>
            <person name="Debuchy R."/>
            <person name="Gladieux P."/>
            <person name="Thoren M.H."/>
            <person name="Johannesson H."/>
        </authorList>
    </citation>
    <scope>NUCLEOTIDE SEQUENCE</scope>
    <source>
        <strain evidence="9">CBS 958.72</strain>
    </source>
</reference>
<dbReference type="InterPro" id="IPR001117">
    <property type="entry name" value="Cu-oxidase_2nd"/>
</dbReference>
<dbReference type="InterPro" id="IPR045087">
    <property type="entry name" value="Cu-oxidase_fam"/>
</dbReference>
<dbReference type="InterPro" id="IPR011706">
    <property type="entry name" value="Cu-oxidase_C"/>
</dbReference>
<evidence type="ECO:0000256" key="3">
    <source>
        <dbReference type="ARBA" id="ARBA00023002"/>
    </source>
</evidence>
<evidence type="ECO:0000256" key="4">
    <source>
        <dbReference type="ARBA" id="ARBA00023008"/>
    </source>
</evidence>
<keyword evidence="5" id="KW-0732">Signal</keyword>
<organism evidence="9 10">
    <name type="scientific">Lasiosphaeria ovina</name>
    <dbReference type="NCBI Taxonomy" id="92902"/>
    <lineage>
        <taxon>Eukaryota</taxon>
        <taxon>Fungi</taxon>
        <taxon>Dikarya</taxon>
        <taxon>Ascomycota</taxon>
        <taxon>Pezizomycotina</taxon>
        <taxon>Sordariomycetes</taxon>
        <taxon>Sordariomycetidae</taxon>
        <taxon>Sordariales</taxon>
        <taxon>Lasiosphaeriaceae</taxon>
        <taxon>Lasiosphaeria</taxon>
    </lineage>
</organism>